<organism evidence="2 3">
    <name type="scientific">Desulfobacula phenolica</name>
    <dbReference type="NCBI Taxonomy" id="90732"/>
    <lineage>
        <taxon>Bacteria</taxon>
        <taxon>Pseudomonadati</taxon>
        <taxon>Thermodesulfobacteriota</taxon>
        <taxon>Desulfobacteria</taxon>
        <taxon>Desulfobacterales</taxon>
        <taxon>Desulfobacteraceae</taxon>
        <taxon>Desulfobacula</taxon>
    </lineage>
</organism>
<feature type="chain" id="PRO_5011581252" description="Alginate export" evidence="1">
    <location>
        <begin position="24"/>
        <end position="401"/>
    </location>
</feature>
<dbReference type="EMBL" id="FNLL01000006">
    <property type="protein sequence ID" value="SDU31427.1"/>
    <property type="molecule type" value="Genomic_DNA"/>
</dbReference>
<name>A0A1H2HHR2_9BACT</name>
<dbReference type="Gene3D" id="2.40.160.100">
    <property type="match status" value="1"/>
</dbReference>
<gene>
    <name evidence="2" type="ORF">SAMN04487931_106254</name>
</gene>
<feature type="signal peptide" evidence="1">
    <location>
        <begin position="1"/>
        <end position="23"/>
    </location>
</feature>
<keyword evidence="3" id="KW-1185">Reference proteome</keyword>
<evidence type="ECO:0000256" key="1">
    <source>
        <dbReference type="SAM" id="SignalP"/>
    </source>
</evidence>
<evidence type="ECO:0000313" key="3">
    <source>
        <dbReference type="Proteomes" id="UP000199608"/>
    </source>
</evidence>
<evidence type="ECO:0008006" key="4">
    <source>
        <dbReference type="Google" id="ProtNLM"/>
    </source>
</evidence>
<dbReference type="RefSeq" id="WP_092234442.1">
    <property type="nucleotide sequence ID" value="NZ_FNLL01000006.1"/>
</dbReference>
<dbReference type="SUPFAM" id="SSF56935">
    <property type="entry name" value="Porins"/>
    <property type="match status" value="1"/>
</dbReference>
<dbReference type="Proteomes" id="UP000199608">
    <property type="component" value="Unassembled WGS sequence"/>
</dbReference>
<evidence type="ECO:0000313" key="2">
    <source>
        <dbReference type="EMBL" id="SDU31427.1"/>
    </source>
</evidence>
<proteinExistence type="predicted"/>
<protein>
    <recommendedName>
        <fullName evidence="4">Alginate export</fullName>
    </recommendedName>
</protein>
<sequence length="401" mass="43140">MKKLFIAVLVTLIGLAFTAPSFAVEHDFGGYWRVRMYTQKNFDGTSDESGGEQDDVAKADTRTRLFYTATINDNLKFVNAFEMDADWGSSTSYGDIGADAVAIEVKNTYADFNLGALNAKVGTQQTVIHRGFVFDDAASGVILASNGVTAKYLKFEENGDNAGDDITAYSLSYTADLDTVKLTPVFTYIDDDNSDSVWFAGLDVDANLGGTSLWGTFVYNGGEDGSDDIKAWLVAAGGTFKLTDMFNIHGQAFYITGDDDAADGDDEEFSVIGIPSRTGATYYWSEIMGKGIFDMGACASNNSPGTSPTNITAANLGVTVVPMEKLSLSADLWYARLNEEVAPGLDEDLGFEIDLKATYELVDGLNLDVVGAYLFAGDSTTNDVANDDDPWEVGTRLSLSF</sequence>
<reference evidence="3" key="1">
    <citation type="submission" date="2016-10" db="EMBL/GenBank/DDBJ databases">
        <authorList>
            <person name="Varghese N."/>
            <person name="Submissions S."/>
        </authorList>
    </citation>
    <scope>NUCLEOTIDE SEQUENCE [LARGE SCALE GENOMIC DNA]</scope>
    <source>
        <strain evidence="3">DSM 3384</strain>
    </source>
</reference>
<accession>A0A1H2HHR2</accession>
<dbReference type="InterPro" id="IPR053728">
    <property type="entry name" value="Alginate_Permeability_Chnl"/>
</dbReference>
<dbReference type="AlphaFoldDB" id="A0A1H2HHR2"/>
<keyword evidence="1" id="KW-0732">Signal</keyword>